<accession>A0A378WA08</accession>
<dbReference type="Gene3D" id="3.30.70.2970">
    <property type="entry name" value="Protein of unknown function (DUF541), domain 2"/>
    <property type="match status" value="1"/>
</dbReference>
<protein>
    <submittedName>
        <fullName evidence="1">Protein of uncharacterized function (DUF541)</fullName>
    </submittedName>
</protein>
<evidence type="ECO:0000313" key="2">
    <source>
        <dbReference type="Proteomes" id="UP000254945"/>
    </source>
</evidence>
<organism evidence="1 2">
    <name type="scientific">Mycolicibacterium senegalense</name>
    <dbReference type="NCBI Taxonomy" id="1796"/>
    <lineage>
        <taxon>Bacteria</taxon>
        <taxon>Bacillati</taxon>
        <taxon>Actinomycetota</taxon>
        <taxon>Actinomycetes</taxon>
        <taxon>Mycobacteriales</taxon>
        <taxon>Mycobacteriaceae</taxon>
        <taxon>Mycolicibacterium</taxon>
    </lineage>
</organism>
<name>A0A378WA08_9MYCO</name>
<dbReference type="EMBL" id="UGQQ01000002">
    <property type="protein sequence ID" value="SUA29404.1"/>
    <property type="molecule type" value="Genomic_DNA"/>
</dbReference>
<dbReference type="Gene3D" id="3.30.110.170">
    <property type="entry name" value="Protein of unknown function (DUF541), domain 1"/>
    <property type="match status" value="1"/>
</dbReference>
<reference evidence="1 2" key="1">
    <citation type="submission" date="2018-06" db="EMBL/GenBank/DDBJ databases">
        <authorList>
            <consortium name="Pathogen Informatics"/>
            <person name="Doyle S."/>
        </authorList>
    </citation>
    <scope>NUCLEOTIDE SEQUENCE [LARGE SCALE GENOMIC DNA]</scope>
    <source>
        <strain evidence="1 2">NCTC4524</strain>
    </source>
</reference>
<proteinExistence type="predicted"/>
<dbReference type="STRING" id="1796.ABW05_18605"/>
<sequence>MRKVWPAARHAFTVVPVSNYGEGMPTEIIVRGSFSTYRPPERATVHATLGYEGPAIEPVYERVVRDLDAVKSSITPLHDPDGGPVTRWSTGQVRTWANRPWNNEGKQLPPVHHASVDVEVRFSDFTALSRWVGGHVTDTGGFALSRIDWALTAEHRDELVAQVHTAAVSDAVTRAQRYSDALGLGPVRPVAIGDAGMVARPPEEASSPPMMRAMAARGGAPQLDFSPADIEVAMSVDAKFVAGEG</sequence>
<dbReference type="Pfam" id="PF04402">
    <property type="entry name" value="SIMPL"/>
    <property type="match status" value="1"/>
</dbReference>
<evidence type="ECO:0000313" key="1">
    <source>
        <dbReference type="EMBL" id="SUA29404.1"/>
    </source>
</evidence>
<dbReference type="InterPro" id="IPR007497">
    <property type="entry name" value="SIMPL/DUF541"/>
</dbReference>
<dbReference type="AlphaFoldDB" id="A0A378WA08"/>
<dbReference type="Proteomes" id="UP000254945">
    <property type="component" value="Unassembled WGS sequence"/>
</dbReference>
<gene>
    <name evidence="1" type="ORF">NCTC4524_05399</name>
</gene>